<feature type="region of interest" description="Disordered" evidence="1">
    <location>
        <begin position="51"/>
        <end position="73"/>
    </location>
</feature>
<comment type="caution">
    <text evidence="2">The sequence shown here is derived from an EMBL/GenBank/DDBJ whole genome shotgun (WGS) entry which is preliminary data.</text>
</comment>
<organism evidence="2 3">
    <name type="scientific">Plakobranchus ocellatus</name>
    <dbReference type="NCBI Taxonomy" id="259542"/>
    <lineage>
        <taxon>Eukaryota</taxon>
        <taxon>Metazoa</taxon>
        <taxon>Spiralia</taxon>
        <taxon>Lophotrochozoa</taxon>
        <taxon>Mollusca</taxon>
        <taxon>Gastropoda</taxon>
        <taxon>Heterobranchia</taxon>
        <taxon>Euthyneura</taxon>
        <taxon>Panpulmonata</taxon>
        <taxon>Sacoglossa</taxon>
        <taxon>Placobranchoidea</taxon>
        <taxon>Plakobranchidae</taxon>
        <taxon>Plakobranchus</taxon>
    </lineage>
</organism>
<proteinExistence type="predicted"/>
<evidence type="ECO:0000256" key="1">
    <source>
        <dbReference type="SAM" id="MobiDB-lite"/>
    </source>
</evidence>
<dbReference type="Proteomes" id="UP000735302">
    <property type="component" value="Unassembled WGS sequence"/>
</dbReference>
<sequence length="88" mass="10059">MFACTNRKKDARERFWPVVDERGITRKLHHQVLNHSIASINQPISLRLSSPGLESFSRRQSQSGGRQTDSKAVLAAARQTPECFWRPL</sequence>
<dbReference type="EMBL" id="BLXT01007111">
    <property type="protein sequence ID" value="GFO36596.1"/>
    <property type="molecule type" value="Genomic_DNA"/>
</dbReference>
<gene>
    <name evidence="2" type="ORF">PoB_006310100</name>
</gene>
<evidence type="ECO:0000313" key="2">
    <source>
        <dbReference type="EMBL" id="GFO36596.1"/>
    </source>
</evidence>
<evidence type="ECO:0000313" key="3">
    <source>
        <dbReference type="Proteomes" id="UP000735302"/>
    </source>
</evidence>
<dbReference type="AlphaFoldDB" id="A0AAV4CXH1"/>
<feature type="compositionally biased region" description="Low complexity" evidence="1">
    <location>
        <begin position="58"/>
        <end position="67"/>
    </location>
</feature>
<name>A0AAV4CXH1_9GAST</name>
<keyword evidence="3" id="KW-1185">Reference proteome</keyword>
<accession>A0AAV4CXH1</accession>
<protein>
    <submittedName>
        <fullName evidence="2">Uncharacterized protein</fullName>
    </submittedName>
</protein>
<reference evidence="2 3" key="1">
    <citation type="journal article" date="2021" name="Elife">
        <title>Chloroplast acquisition without the gene transfer in kleptoplastic sea slugs, Plakobranchus ocellatus.</title>
        <authorList>
            <person name="Maeda T."/>
            <person name="Takahashi S."/>
            <person name="Yoshida T."/>
            <person name="Shimamura S."/>
            <person name="Takaki Y."/>
            <person name="Nagai Y."/>
            <person name="Toyoda A."/>
            <person name="Suzuki Y."/>
            <person name="Arimoto A."/>
            <person name="Ishii H."/>
            <person name="Satoh N."/>
            <person name="Nishiyama T."/>
            <person name="Hasebe M."/>
            <person name="Maruyama T."/>
            <person name="Minagawa J."/>
            <person name="Obokata J."/>
            <person name="Shigenobu S."/>
        </authorList>
    </citation>
    <scope>NUCLEOTIDE SEQUENCE [LARGE SCALE GENOMIC DNA]</scope>
</reference>